<keyword evidence="3" id="KW-1185">Reference proteome</keyword>
<proteinExistence type="predicted"/>
<name>A0A4Z2FNH0_9TELE</name>
<gene>
    <name evidence="2" type="ORF">EYF80_047046</name>
</gene>
<dbReference type="Proteomes" id="UP000314294">
    <property type="component" value="Unassembled WGS sequence"/>
</dbReference>
<dbReference type="AlphaFoldDB" id="A0A4Z2FNH0"/>
<comment type="caution">
    <text evidence="2">The sequence shown here is derived from an EMBL/GenBank/DDBJ whole genome shotgun (WGS) entry which is preliminary data.</text>
</comment>
<sequence length="71" mass="8030">MRKASTPRMLRSENLQDEVAERPVEVSKMSHKMPLTRQQYVAALLALVQPHSWGSVLSPSAIWRDEEEGGI</sequence>
<protein>
    <submittedName>
        <fullName evidence="2">Uncharacterized protein</fullName>
    </submittedName>
</protein>
<feature type="region of interest" description="Disordered" evidence="1">
    <location>
        <begin position="1"/>
        <end position="27"/>
    </location>
</feature>
<dbReference type="EMBL" id="SRLO01001014">
    <property type="protein sequence ID" value="TNN42787.1"/>
    <property type="molecule type" value="Genomic_DNA"/>
</dbReference>
<evidence type="ECO:0000313" key="3">
    <source>
        <dbReference type="Proteomes" id="UP000314294"/>
    </source>
</evidence>
<accession>A0A4Z2FNH0</accession>
<organism evidence="2 3">
    <name type="scientific">Liparis tanakae</name>
    <name type="common">Tanaka's snailfish</name>
    <dbReference type="NCBI Taxonomy" id="230148"/>
    <lineage>
        <taxon>Eukaryota</taxon>
        <taxon>Metazoa</taxon>
        <taxon>Chordata</taxon>
        <taxon>Craniata</taxon>
        <taxon>Vertebrata</taxon>
        <taxon>Euteleostomi</taxon>
        <taxon>Actinopterygii</taxon>
        <taxon>Neopterygii</taxon>
        <taxon>Teleostei</taxon>
        <taxon>Neoteleostei</taxon>
        <taxon>Acanthomorphata</taxon>
        <taxon>Eupercaria</taxon>
        <taxon>Perciformes</taxon>
        <taxon>Cottioidei</taxon>
        <taxon>Cottales</taxon>
        <taxon>Liparidae</taxon>
        <taxon>Liparis</taxon>
    </lineage>
</organism>
<evidence type="ECO:0000256" key="1">
    <source>
        <dbReference type="SAM" id="MobiDB-lite"/>
    </source>
</evidence>
<evidence type="ECO:0000313" key="2">
    <source>
        <dbReference type="EMBL" id="TNN42787.1"/>
    </source>
</evidence>
<reference evidence="2 3" key="1">
    <citation type="submission" date="2019-03" db="EMBL/GenBank/DDBJ databases">
        <title>First draft genome of Liparis tanakae, snailfish: a comprehensive survey of snailfish specific genes.</title>
        <authorList>
            <person name="Kim W."/>
            <person name="Song I."/>
            <person name="Jeong J.-H."/>
            <person name="Kim D."/>
            <person name="Kim S."/>
            <person name="Ryu S."/>
            <person name="Song J.Y."/>
            <person name="Lee S.K."/>
        </authorList>
    </citation>
    <scope>NUCLEOTIDE SEQUENCE [LARGE SCALE GENOMIC DNA]</scope>
    <source>
        <tissue evidence="2">Muscle</tissue>
    </source>
</reference>